<protein>
    <submittedName>
        <fullName evidence="1">Uncharacterized protein</fullName>
    </submittedName>
</protein>
<accession>A0A562RAD5</accession>
<comment type="caution">
    <text evidence="1">The sequence shown here is derived from an EMBL/GenBank/DDBJ whole genome shotgun (WGS) entry which is preliminary data.</text>
</comment>
<organism evidence="1 2">
    <name type="scientific">Desulfobotulus alkaliphilus</name>
    <dbReference type="NCBI Taxonomy" id="622671"/>
    <lineage>
        <taxon>Bacteria</taxon>
        <taxon>Pseudomonadati</taxon>
        <taxon>Thermodesulfobacteriota</taxon>
        <taxon>Desulfobacteria</taxon>
        <taxon>Desulfobacterales</taxon>
        <taxon>Desulfobacteraceae</taxon>
        <taxon>Desulfobotulus</taxon>
    </lineage>
</organism>
<name>A0A562RAD5_9BACT</name>
<sequence>MNENPSDCLQPINPDHPLCFDCHEGLPCFNQCCHDICQLLYPYDILRLKKNLCMKASDFLSAYCIIHDGEGSGLPVVSFRLDKANHQACPFLTKEGCRVYEDRPASCRIFPLARGLVRDRATGNLQTHYARIPDPLCKGFESKKTNTLKEWIASQDMAIYDLMNDAMMPLISLKNRLMPGPLQPDHKNIFILGCYNLDDFRTRIYESGELRGIFPDQRLAAAENSDEELLLLAMDWVRHRLFGAAL</sequence>
<dbReference type="Proteomes" id="UP000318307">
    <property type="component" value="Unassembled WGS sequence"/>
</dbReference>
<dbReference type="PANTHER" id="PTHR35866:SF1">
    <property type="entry name" value="YKGJ FAMILY CYSTEINE CLUSTER PROTEIN"/>
    <property type="match status" value="1"/>
</dbReference>
<keyword evidence="2" id="KW-1185">Reference proteome</keyword>
<dbReference type="AlphaFoldDB" id="A0A562RAD5"/>
<dbReference type="RefSeq" id="WP_144686385.1">
    <property type="nucleotide sequence ID" value="NZ_VLLC01000032.1"/>
</dbReference>
<reference evidence="1 2" key="1">
    <citation type="submission" date="2019-07" db="EMBL/GenBank/DDBJ databases">
        <title>Genome sequencing of 100 strains of the haloalkaliphilic chemolithoautotrophic sulfur-oxidizing bacterium Thioalkalivibrio.</title>
        <authorList>
            <person name="Muyzer G."/>
        </authorList>
    </citation>
    <scope>NUCLEOTIDE SEQUENCE [LARGE SCALE GENOMIC DNA]</scope>
    <source>
        <strain evidence="1 2">ASO4-4</strain>
    </source>
</reference>
<dbReference type="PANTHER" id="PTHR35866">
    <property type="entry name" value="PUTATIVE-RELATED"/>
    <property type="match status" value="1"/>
</dbReference>
<gene>
    <name evidence="1" type="ORF">LZ24_02940</name>
</gene>
<dbReference type="InterPro" id="IPR005358">
    <property type="entry name" value="Puta_zinc/iron-chelating_dom"/>
</dbReference>
<dbReference type="OrthoDB" id="9810361at2"/>
<evidence type="ECO:0000313" key="1">
    <source>
        <dbReference type="EMBL" id="TWI66029.1"/>
    </source>
</evidence>
<proteinExistence type="predicted"/>
<dbReference type="Pfam" id="PF03692">
    <property type="entry name" value="CxxCxxCC"/>
    <property type="match status" value="1"/>
</dbReference>
<evidence type="ECO:0000313" key="2">
    <source>
        <dbReference type="Proteomes" id="UP000318307"/>
    </source>
</evidence>
<dbReference type="EMBL" id="VLLC01000032">
    <property type="protein sequence ID" value="TWI66029.1"/>
    <property type="molecule type" value="Genomic_DNA"/>
</dbReference>